<dbReference type="InterPro" id="IPR016032">
    <property type="entry name" value="Sig_transdc_resp-reg_C-effctor"/>
</dbReference>
<dbReference type="RefSeq" id="WP_151142782.1">
    <property type="nucleotide sequence ID" value="NZ_WAGX01000004.1"/>
</dbReference>
<dbReference type="SMART" id="SM00448">
    <property type="entry name" value="REC"/>
    <property type="match status" value="1"/>
</dbReference>
<evidence type="ECO:0000256" key="1">
    <source>
        <dbReference type="ARBA" id="ARBA00018672"/>
    </source>
</evidence>
<organism evidence="10 11">
    <name type="scientific">Candidatus Galacturonatibacter soehngenii</name>
    <dbReference type="NCBI Taxonomy" id="2307010"/>
    <lineage>
        <taxon>Bacteria</taxon>
        <taxon>Bacillati</taxon>
        <taxon>Bacillota</taxon>
        <taxon>Clostridia</taxon>
        <taxon>Lachnospirales</taxon>
        <taxon>Lachnospiraceae</taxon>
        <taxon>Candidatus Galacturonatibacter</taxon>
    </lineage>
</organism>
<comment type="function">
    <text evidence="5">May play the central regulatory role in sporulation. It may be an element of the effector pathway responsible for the activation of sporulation genes in response to nutritional stress. Spo0A may act in concert with spo0H (a sigma factor) to control the expression of some genes that are critical to the sporulation process.</text>
</comment>
<evidence type="ECO:0000259" key="9">
    <source>
        <dbReference type="PROSITE" id="PS51755"/>
    </source>
</evidence>
<evidence type="ECO:0000256" key="7">
    <source>
        <dbReference type="PROSITE-ProRule" id="PRU01091"/>
    </source>
</evidence>
<dbReference type="PROSITE" id="PS51755">
    <property type="entry name" value="OMPR_PHOB"/>
    <property type="match status" value="1"/>
</dbReference>
<feature type="modified residue" description="4-aspartylphosphate" evidence="6">
    <location>
        <position position="51"/>
    </location>
</feature>
<reference evidence="10 11" key="2">
    <citation type="submission" date="2020-02" db="EMBL/GenBank/DDBJ databases">
        <title>Candidatus Galacturonibacter soehngenii shows hetero-acetogenic catabolism of galacturonic acid but lacks a canonical carbon monoxide dehydrogenase/acetyl-CoA synthase complex.</title>
        <authorList>
            <person name="Diender M."/>
            <person name="Stouten G.R."/>
            <person name="Petersen J.F."/>
            <person name="Nielsen P.H."/>
            <person name="Dueholm M.S."/>
            <person name="Pronk J.T."/>
            <person name="Van Loosdrecht M.C.M."/>
        </authorList>
    </citation>
    <scope>NUCLEOTIDE SEQUENCE [LARGE SCALE GENOMIC DNA]</scope>
    <source>
        <strain evidence="10">GalUA</strain>
    </source>
</reference>
<feature type="domain" description="OmpR/PhoB-type" evidence="9">
    <location>
        <begin position="123"/>
        <end position="220"/>
    </location>
</feature>
<keyword evidence="2" id="KW-0805">Transcription regulation</keyword>
<evidence type="ECO:0000256" key="6">
    <source>
        <dbReference type="PROSITE-ProRule" id="PRU00169"/>
    </source>
</evidence>
<dbReference type="Gene3D" id="3.40.50.2300">
    <property type="match status" value="1"/>
</dbReference>
<proteinExistence type="predicted"/>
<evidence type="ECO:0000256" key="2">
    <source>
        <dbReference type="ARBA" id="ARBA00023015"/>
    </source>
</evidence>
<dbReference type="InterPro" id="IPR001867">
    <property type="entry name" value="OmpR/PhoB-type_DNA-bd"/>
</dbReference>
<dbReference type="SUPFAM" id="SSF46894">
    <property type="entry name" value="C-terminal effector domain of the bipartite response regulators"/>
    <property type="match status" value="1"/>
</dbReference>
<dbReference type="PROSITE" id="PS50110">
    <property type="entry name" value="RESPONSE_REGULATORY"/>
    <property type="match status" value="1"/>
</dbReference>
<protein>
    <recommendedName>
        <fullName evidence="1">Stage 0 sporulation protein A homolog</fullName>
    </recommendedName>
</protein>
<dbReference type="AlphaFoldDB" id="A0A7V7QME4"/>
<feature type="DNA-binding region" description="OmpR/PhoB-type" evidence="7">
    <location>
        <begin position="123"/>
        <end position="220"/>
    </location>
</feature>
<dbReference type="InterPro" id="IPR001789">
    <property type="entry name" value="Sig_transdc_resp-reg_receiver"/>
</dbReference>
<keyword evidence="11" id="KW-1185">Reference proteome</keyword>
<feature type="domain" description="Response regulatory" evidence="8">
    <location>
        <begin position="3"/>
        <end position="115"/>
    </location>
</feature>
<dbReference type="InterPro" id="IPR039420">
    <property type="entry name" value="WalR-like"/>
</dbReference>
<dbReference type="GO" id="GO:0000156">
    <property type="term" value="F:phosphorelay response regulator activity"/>
    <property type="evidence" value="ECO:0007669"/>
    <property type="project" value="TreeGrafter"/>
</dbReference>
<dbReference type="Pfam" id="PF00072">
    <property type="entry name" value="Response_reg"/>
    <property type="match status" value="1"/>
</dbReference>
<dbReference type="EMBL" id="WAGX01000004">
    <property type="protein sequence ID" value="KAB1439846.1"/>
    <property type="molecule type" value="Genomic_DNA"/>
</dbReference>
<keyword evidence="3 7" id="KW-0238">DNA-binding</keyword>
<dbReference type="InterPro" id="IPR036388">
    <property type="entry name" value="WH-like_DNA-bd_sf"/>
</dbReference>
<evidence type="ECO:0000256" key="4">
    <source>
        <dbReference type="ARBA" id="ARBA00023163"/>
    </source>
</evidence>
<dbReference type="GO" id="GO:0005829">
    <property type="term" value="C:cytosol"/>
    <property type="evidence" value="ECO:0007669"/>
    <property type="project" value="TreeGrafter"/>
</dbReference>
<evidence type="ECO:0000313" key="11">
    <source>
        <dbReference type="Proteomes" id="UP000461768"/>
    </source>
</evidence>
<keyword evidence="6" id="KW-0597">Phosphoprotein</keyword>
<dbReference type="SUPFAM" id="SSF52172">
    <property type="entry name" value="CheY-like"/>
    <property type="match status" value="1"/>
</dbReference>
<accession>A0A7V7QME4</accession>
<dbReference type="InterPro" id="IPR011006">
    <property type="entry name" value="CheY-like_superfamily"/>
</dbReference>
<dbReference type="CDD" id="cd00383">
    <property type="entry name" value="trans_reg_C"/>
    <property type="match status" value="1"/>
</dbReference>
<dbReference type="CDD" id="cd17574">
    <property type="entry name" value="REC_OmpR"/>
    <property type="match status" value="1"/>
</dbReference>
<dbReference type="Gene3D" id="1.10.10.10">
    <property type="entry name" value="Winged helix-like DNA-binding domain superfamily/Winged helix DNA-binding domain"/>
    <property type="match status" value="1"/>
</dbReference>
<sequence>MAKILAVDDEEGILILIKKILNKDGHHVTLVSDETTVSALKLESFDLILLDVMMPKIDGFILCKEIRRRVDCPILFLTAKTEENSLVIGLGAGADDYISKPFGDLELRARVLAHLRREQRERCLKLTFERSYFNLSGKQLMVDERVVPLTKGEYQICEFLAQNAGQVFTREQVYEKTFGYDGESNDNTIATHIKNIRSKLEELNYFPIKTVWGIGYKWEG</sequence>
<evidence type="ECO:0000259" key="8">
    <source>
        <dbReference type="PROSITE" id="PS50110"/>
    </source>
</evidence>
<reference evidence="10 11" key="1">
    <citation type="submission" date="2019-09" db="EMBL/GenBank/DDBJ databases">
        <authorList>
            <person name="Valk L.C."/>
        </authorList>
    </citation>
    <scope>NUCLEOTIDE SEQUENCE [LARGE SCALE GENOMIC DNA]</scope>
    <source>
        <strain evidence="10">GalUA</strain>
    </source>
</reference>
<dbReference type="GO" id="GO:0000976">
    <property type="term" value="F:transcription cis-regulatory region binding"/>
    <property type="evidence" value="ECO:0007669"/>
    <property type="project" value="TreeGrafter"/>
</dbReference>
<evidence type="ECO:0000256" key="5">
    <source>
        <dbReference type="ARBA" id="ARBA00024867"/>
    </source>
</evidence>
<evidence type="ECO:0000256" key="3">
    <source>
        <dbReference type="ARBA" id="ARBA00023125"/>
    </source>
</evidence>
<dbReference type="GO" id="GO:0032993">
    <property type="term" value="C:protein-DNA complex"/>
    <property type="evidence" value="ECO:0007669"/>
    <property type="project" value="TreeGrafter"/>
</dbReference>
<dbReference type="PANTHER" id="PTHR48111">
    <property type="entry name" value="REGULATOR OF RPOS"/>
    <property type="match status" value="1"/>
</dbReference>
<comment type="caution">
    <text evidence="10">The sequence shown here is derived from an EMBL/GenBank/DDBJ whole genome shotgun (WGS) entry which is preliminary data.</text>
</comment>
<dbReference type="Gene3D" id="6.10.250.690">
    <property type="match status" value="1"/>
</dbReference>
<keyword evidence="4" id="KW-0804">Transcription</keyword>
<dbReference type="PANTHER" id="PTHR48111:SF2">
    <property type="entry name" value="RESPONSE REGULATOR SAER"/>
    <property type="match status" value="1"/>
</dbReference>
<dbReference type="Pfam" id="PF00486">
    <property type="entry name" value="Trans_reg_C"/>
    <property type="match status" value="1"/>
</dbReference>
<evidence type="ECO:0000313" key="10">
    <source>
        <dbReference type="EMBL" id="KAB1439846.1"/>
    </source>
</evidence>
<dbReference type="OrthoDB" id="9790442at2"/>
<dbReference type="Proteomes" id="UP000461768">
    <property type="component" value="Unassembled WGS sequence"/>
</dbReference>
<gene>
    <name evidence="10" type="ORF">F7O84_05525</name>
</gene>
<dbReference type="SMART" id="SM00862">
    <property type="entry name" value="Trans_reg_C"/>
    <property type="match status" value="1"/>
</dbReference>
<dbReference type="GO" id="GO:0006355">
    <property type="term" value="P:regulation of DNA-templated transcription"/>
    <property type="evidence" value="ECO:0007669"/>
    <property type="project" value="InterPro"/>
</dbReference>
<name>A0A7V7QME4_9FIRM</name>